<evidence type="ECO:0000259" key="1">
    <source>
        <dbReference type="Pfam" id="PF11716"/>
    </source>
</evidence>
<proteinExistence type="predicted"/>
<sequence>MPNPPLDQLTDAVGDFEKLLAGIGADQWALPSPCSEWTVRQVANHVQFGNRQFAAAVAGTPEGPWRKEADDDLLGDKPVAAFRDLADAMLVAFGQPGALERIVTVGIGSVPGIVALHLRIVELLVHGWDLARATGQQPAFDEDTAAQAYAFTEAKLADVPEGRRSFAPPRPAPAGASALDRLAALLGRDVG</sequence>
<feature type="domain" description="Mycothiol-dependent maleylpyruvate isomerase metal-binding" evidence="1">
    <location>
        <begin position="11"/>
        <end position="131"/>
    </location>
</feature>
<dbReference type="EMBL" id="SNXZ01000013">
    <property type="protein sequence ID" value="TDP89369.1"/>
    <property type="molecule type" value="Genomic_DNA"/>
</dbReference>
<dbReference type="InterPro" id="IPR017517">
    <property type="entry name" value="Maleyloyr_isom"/>
</dbReference>
<evidence type="ECO:0000313" key="3">
    <source>
        <dbReference type="Proteomes" id="UP000295444"/>
    </source>
</evidence>
<dbReference type="NCBIfam" id="TIGR03083">
    <property type="entry name" value="maleylpyruvate isomerase family mycothiol-dependent enzyme"/>
    <property type="match status" value="1"/>
</dbReference>
<dbReference type="Gene3D" id="1.20.120.450">
    <property type="entry name" value="dinb family like domain"/>
    <property type="match status" value="1"/>
</dbReference>
<organism evidence="2 3">
    <name type="scientific">Labedaea rhizosphaerae</name>
    <dbReference type="NCBI Taxonomy" id="598644"/>
    <lineage>
        <taxon>Bacteria</taxon>
        <taxon>Bacillati</taxon>
        <taxon>Actinomycetota</taxon>
        <taxon>Actinomycetes</taxon>
        <taxon>Pseudonocardiales</taxon>
        <taxon>Pseudonocardiaceae</taxon>
        <taxon>Labedaea</taxon>
    </lineage>
</organism>
<accession>A0A4R6RRB3</accession>
<dbReference type="Proteomes" id="UP000295444">
    <property type="component" value="Unassembled WGS sequence"/>
</dbReference>
<name>A0A4R6RRB3_LABRH</name>
<protein>
    <submittedName>
        <fullName evidence="2">Uncharacterized protein (TIGR03086 family)</fullName>
    </submittedName>
</protein>
<reference evidence="2 3" key="1">
    <citation type="submission" date="2019-03" db="EMBL/GenBank/DDBJ databases">
        <title>Genomic Encyclopedia of Type Strains, Phase IV (KMG-IV): sequencing the most valuable type-strain genomes for metagenomic binning, comparative biology and taxonomic classification.</title>
        <authorList>
            <person name="Goeker M."/>
        </authorList>
    </citation>
    <scope>NUCLEOTIDE SEQUENCE [LARGE SCALE GENOMIC DNA]</scope>
    <source>
        <strain evidence="2 3">DSM 45361</strain>
    </source>
</reference>
<keyword evidence="3" id="KW-1185">Reference proteome</keyword>
<dbReference type="GO" id="GO:0046872">
    <property type="term" value="F:metal ion binding"/>
    <property type="evidence" value="ECO:0007669"/>
    <property type="project" value="InterPro"/>
</dbReference>
<dbReference type="RefSeq" id="WP_133854357.1">
    <property type="nucleotide sequence ID" value="NZ_SNXZ01000013.1"/>
</dbReference>
<dbReference type="Pfam" id="PF11716">
    <property type="entry name" value="MDMPI_N"/>
    <property type="match status" value="1"/>
</dbReference>
<dbReference type="OrthoDB" id="5185819at2"/>
<dbReference type="InterPro" id="IPR034660">
    <property type="entry name" value="DinB/YfiT-like"/>
</dbReference>
<comment type="caution">
    <text evidence="2">The sequence shown here is derived from an EMBL/GenBank/DDBJ whole genome shotgun (WGS) entry which is preliminary data.</text>
</comment>
<dbReference type="InterPro" id="IPR024344">
    <property type="entry name" value="MDMPI_metal-binding"/>
</dbReference>
<dbReference type="NCBIfam" id="TIGR03086">
    <property type="entry name" value="TIGR03086 family metal-binding protein"/>
    <property type="match status" value="1"/>
</dbReference>
<dbReference type="InterPro" id="IPR017520">
    <property type="entry name" value="CHP03086"/>
</dbReference>
<evidence type="ECO:0000313" key="2">
    <source>
        <dbReference type="EMBL" id="TDP89369.1"/>
    </source>
</evidence>
<dbReference type="AlphaFoldDB" id="A0A4R6RRB3"/>
<dbReference type="SUPFAM" id="SSF109854">
    <property type="entry name" value="DinB/YfiT-like putative metalloenzymes"/>
    <property type="match status" value="1"/>
</dbReference>
<gene>
    <name evidence="2" type="ORF">EV186_11316</name>
</gene>